<feature type="region of interest" description="Disordered" evidence="1">
    <location>
        <begin position="329"/>
        <end position="354"/>
    </location>
</feature>
<dbReference type="Proteomes" id="UP000654075">
    <property type="component" value="Unassembled WGS sequence"/>
</dbReference>
<dbReference type="AlphaFoldDB" id="A0A813FFR8"/>
<sequence length="354" mass="38773">MVTPAVEPMATALREGSRSVGLVCLLSLIMDPQVPADAGDLQADISNPVTLATTQSCEPLGPPRQLTMARLAGASEPLEVPWRDVIAEDIDHPEEFFLQEGGAPGQAELALYAGRLLDLAVETQSQAWDLFWAEFDVQVKVWECQWLLKAHRNGGKMLSEDKCPQMRLNKEMQDIRAAWEKDISSALGLLESVFLRLGIDEDQMLLNSSVRRAAEEVFRECATAGKRQELGDLLQAAAAVLSFPTACFSEKQRHVWHDFWQEARDCDASWESGWSSLKEGSGRTDAAGPDSSADDLVTALVSTRARCAFDNGLLQQMLQQARSSLAKPGLRAGFPSREGAVNDEADGRTQMEAV</sequence>
<evidence type="ECO:0000313" key="3">
    <source>
        <dbReference type="Proteomes" id="UP000654075"/>
    </source>
</evidence>
<evidence type="ECO:0000256" key="1">
    <source>
        <dbReference type="SAM" id="MobiDB-lite"/>
    </source>
</evidence>
<comment type="caution">
    <text evidence="2">The sequence shown here is derived from an EMBL/GenBank/DDBJ whole genome shotgun (WGS) entry which is preliminary data.</text>
</comment>
<proteinExistence type="predicted"/>
<protein>
    <submittedName>
        <fullName evidence="2">Uncharacterized protein</fullName>
    </submittedName>
</protein>
<dbReference type="EMBL" id="CAJNNV010024822">
    <property type="protein sequence ID" value="CAE8610724.1"/>
    <property type="molecule type" value="Genomic_DNA"/>
</dbReference>
<accession>A0A813FFR8</accession>
<name>A0A813FFR8_POLGL</name>
<keyword evidence="3" id="KW-1185">Reference proteome</keyword>
<organism evidence="2 3">
    <name type="scientific">Polarella glacialis</name>
    <name type="common">Dinoflagellate</name>
    <dbReference type="NCBI Taxonomy" id="89957"/>
    <lineage>
        <taxon>Eukaryota</taxon>
        <taxon>Sar</taxon>
        <taxon>Alveolata</taxon>
        <taxon>Dinophyceae</taxon>
        <taxon>Suessiales</taxon>
        <taxon>Suessiaceae</taxon>
        <taxon>Polarella</taxon>
    </lineage>
</organism>
<feature type="compositionally biased region" description="Basic and acidic residues" evidence="1">
    <location>
        <begin position="345"/>
        <end position="354"/>
    </location>
</feature>
<evidence type="ECO:0000313" key="2">
    <source>
        <dbReference type="EMBL" id="CAE8610724.1"/>
    </source>
</evidence>
<gene>
    <name evidence="2" type="ORF">PGLA1383_LOCUS28536</name>
</gene>
<reference evidence="2" key="1">
    <citation type="submission" date="2021-02" db="EMBL/GenBank/DDBJ databases">
        <authorList>
            <person name="Dougan E. K."/>
            <person name="Rhodes N."/>
            <person name="Thang M."/>
            <person name="Chan C."/>
        </authorList>
    </citation>
    <scope>NUCLEOTIDE SEQUENCE</scope>
</reference>